<evidence type="ECO:0000256" key="8">
    <source>
        <dbReference type="SAM" id="Phobius"/>
    </source>
</evidence>
<name>A9NNK2_PICSI</name>
<proteinExistence type="evidence at transcript level"/>
<dbReference type="InterPro" id="IPR013783">
    <property type="entry name" value="Ig-like_fold"/>
</dbReference>
<keyword evidence="4 8" id="KW-1133">Transmembrane helix</keyword>
<dbReference type="PROSITE" id="PS50202">
    <property type="entry name" value="MSP"/>
    <property type="match status" value="1"/>
</dbReference>
<keyword evidence="6" id="KW-0175">Coiled coil</keyword>
<evidence type="ECO:0000313" key="10">
    <source>
        <dbReference type="EMBL" id="ABK22213.1"/>
    </source>
</evidence>
<dbReference type="InterPro" id="IPR016763">
    <property type="entry name" value="VAP"/>
</dbReference>
<evidence type="ECO:0000259" key="9">
    <source>
        <dbReference type="PROSITE" id="PS50202"/>
    </source>
</evidence>
<dbReference type="FunFam" id="2.60.40.10:FF:000813">
    <property type="entry name" value="Vesicle-associated protein 1-1"/>
    <property type="match status" value="1"/>
</dbReference>
<comment type="subcellular location">
    <subcellularLocation>
        <location evidence="1">Membrane</location>
        <topology evidence="1">Single-pass type IV membrane protein</topology>
    </subcellularLocation>
</comment>
<evidence type="ECO:0000256" key="5">
    <source>
        <dbReference type="ARBA" id="ARBA00023136"/>
    </source>
</evidence>
<evidence type="ECO:0000256" key="3">
    <source>
        <dbReference type="ARBA" id="ARBA00022692"/>
    </source>
</evidence>
<sequence>MTNEIVTIQPGELSFLFELKKQSSCSLQLVNNMDYDVAFKVKTTSPKKYCVRPNTGVIPPQSTCDVTVTMQAQKEAPPDMQCKDKFLVQSVMIPAGTTAKDITPEMFNKEPGKVYEEHKLRVVYVSPLQTTSPAPESLEEGSAPKDSVDNWSQSVSSLDNVVLKDPSELKTKLSEAMAAISNLMEEKNAIVRQKQQLQQEMATVRKMHHGRSKMGFSFLFVCFIGLVGIVVGYFFHS</sequence>
<dbReference type="GO" id="GO:0005886">
    <property type="term" value="C:plasma membrane"/>
    <property type="evidence" value="ECO:0007669"/>
    <property type="project" value="TreeGrafter"/>
</dbReference>
<organism evidence="10">
    <name type="scientific">Picea sitchensis</name>
    <name type="common">Sitka spruce</name>
    <name type="synonym">Pinus sitchensis</name>
    <dbReference type="NCBI Taxonomy" id="3332"/>
    <lineage>
        <taxon>Eukaryota</taxon>
        <taxon>Viridiplantae</taxon>
        <taxon>Streptophyta</taxon>
        <taxon>Embryophyta</taxon>
        <taxon>Tracheophyta</taxon>
        <taxon>Spermatophyta</taxon>
        <taxon>Pinopsida</taxon>
        <taxon>Pinidae</taxon>
        <taxon>Conifers I</taxon>
        <taxon>Pinales</taxon>
        <taxon>Pinaceae</taxon>
        <taxon>Picea</taxon>
    </lineage>
</organism>
<keyword evidence="3 8" id="KW-0812">Transmembrane</keyword>
<evidence type="ECO:0000256" key="6">
    <source>
        <dbReference type="SAM" id="Coils"/>
    </source>
</evidence>
<accession>A9NNK2</accession>
<dbReference type="PIRSF" id="PIRSF019693">
    <property type="entry name" value="VAMP-associated"/>
    <property type="match status" value="1"/>
</dbReference>
<dbReference type="SUPFAM" id="SSF49354">
    <property type="entry name" value="PapD-like"/>
    <property type="match status" value="1"/>
</dbReference>
<dbReference type="PANTHER" id="PTHR10809">
    <property type="entry name" value="VESICLE-ASSOCIATED MEMBRANE PROTEIN-ASSOCIATED PROTEIN"/>
    <property type="match status" value="1"/>
</dbReference>
<feature type="coiled-coil region" evidence="6">
    <location>
        <begin position="173"/>
        <end position="207"/>
    </location>
</feature>
<evidence type="ECO:0000256" key="4">
    <source>
        <dbReference type="ARBA" id="ARBA00022989"/>
    </source>
</evidence>
<feature type="region of interest" description="Disordered" evidence="7">
    <location>
        <begin position="131"/>
        <end position="150"/>
    </location>
</feature>
<protein>
    <recommendedName>
        <fullName evidence="9">MSP domain-containing protein</fullName>
    </recommendedName>
</protein>
<dbReference type="GO" id="GO:0090158">
    <property type="term" value="P:endoplasmic reticulum membrane organization"/>
    <property type="evidence" value="ECO:0007669"/>
    <property type="project" value="TreeGrafter"/>
</dbReference>
<dbReference type="InterPro" id="IPR000535">
    <property type="entry name" value="MSP_dom"/>
</dbReference>
<dbReference type="PANTHER" id="PTHR10809:SF6">
    <property type="entry name" value="AT11025P-RELATED"/>
    <property type="match status" value="1"/>
</dbReference>
<dbReference type="EMBL" id="EF678475">
    <property type="protein sequence ID" value="ABR18229.1"/>
    <property type="molecule type" value="mRNA"/>
</dbReference>
<dbReference type="Gene3D" id="2.60.40.10">
    <property type="entry name" value="Immunoglobulins"/>
    <property type="match status" value="1"/>
</dbReference>
<feature type="transmembrane region" description="Helical" evidence="8">
    <location>
        <begin position="215"/>
        <end position="235"/>
    </location>
</feature>
<dbReference type="GO" id="GO:0005789">
    <property type="term" value="C:endoplasmic reticulum membrane"/>
    <property type="evidence" value="ECO:0007669"/>
    <property type="project" value="InterPro"/>
</dbReference>
<evidence type="ECO:0000256" key="1">
    <source>
        <dbReference type="ARBA" id="ARBA00004211"/>
    </source>
</evidence>
<comment type="similarity">
    <text evidence="2">Belongs to the VAMP-associated protein (VAP) (TC 9.B.17) family.</text>
</comment>
<evidence type="ECO:0000256" key="7">
    <source>
        <dbReference type="SAM" id="MobiDB-lite"/>
    </source>
</evidence>
<dbReference type="EMBL" id="EF082861">
    <property type="protein sequence ID" value="ABK22213.1"/>
    <property type="molecule type" value="mRNA"/>
</dbReference>
<dbReference type="Pfam" id="PF00635">
    <property type="entry name" value="Motile_Sperm"/>
    <property type="match status" value="1"/>
</dbReference>
<keyword evidence="5 8" id="KW-0472">Membrane</keyword>
<evidence type="ECO:0000313" key="11">
    <source>
        <dbReference type="EMBL" id="ABR18229.1"/>
    </source>
</evidence>
<evidence type="ECO:0000256" key="2">
    <source>
        <dbReference type="ARBA" id="ARBA00008932"/>
    </source>
</evidence>
<dbReference type="InterPro" id="IPR008962">
    <property type="entry name" value="PapD-like_sf"/>
</dbReference>
<reference evidence="10" key="2">
    <citation type="journal article" date="2008" name="BMC Genomics">
        <title>A conifer genomics resource of 200,000 spruce (Picea spp.) ESTs and 6,464 high-quality, sequence-finished full-length cDNAs for Sitka spruce (Picea sitchensis).</title>
        <authorList>
            <person name="Ralph S.G."/>
            <person name="Chun H.J."/>
            <person name="Kolosova N."/>
            <person name="Cooper D."/>
            <person name="Oddy C."/>
            <person name="Ritland C.E."/>
            <person name="Kirkpatrick R."/>
            <person name="Moore R."/>
            <person name="Barber S."/>
            <person name="Holt R.A."/>
            <person name="Jones S.J."/>
            <person name="Marra M.A."/>
            <person name="Douglas C.J."/>
            <person name="Ritland K."/>
            <person name="Bohlmann J."/>
        </authorList>
    </citation>
    <scope>NUCLEOTIDE SEQUENCE</scope>
    <source>
        <tissue evidence="10">Bark</tissue>
    </source>
</reference>
<feature type="domain" description="MSP" evidence="9">
    <location>
        <begin position="5"/>
        <end position="125"/>
    </location>
</feature>
<dbReference type="GO" id="GO:0061817">
    <property type="term" value="P:endoplasmic reticulum-plasma membrane tethering"/>
    <property type="evidence" value="ECO:0007669"/>
    <property type="project" value="TreeGrafter"/>
</dbReference>
<reference evidence="11" key="1">
    <citation type="submission" date="2007-06" db="EMBL/GenBank/DDBJ databases">
        <title>Full length cDNA sequences from Sitka Spruce (Picea sitchensis).</title>
        <authorList>
            <person name="Ralph S.G."/>
            <person name="Chun H.E."/>
            <person name="Liao N."/>
            <person name="Ali J."/>
            <person name="Reid K."/>
            <person name="Kolosova N."/>
            <person name="Cooper N."/>
            <person name="Cullis C."/>
            <person name="Jancsik S."/>
            <person name="Moore R."/>
            <person name="Mayo M."/>
            <person name="Wagner S."/>
            <person name="Holt R.A."/>
            <person name="Jones S.J.M."/>
            <person name="Marra M.A."/>
            <person name="Ritland C.E."/>
            <person name="Ritland K."/>
            <person name="Bohlmann J."/>
        </authorList>
    </citation>
    <scope>NUCLEOTIDE SEQUENCE</scope>
    <source>
        <tissue evidence="11">Bark</tissue>
    </source>
</reference>
<dbReference type="AlphaFoldDB" id="A9NNK2"/>